<gene>
    <name evidence="1" type="ORF">NCTC12722_03629</name>
</gene>
<dbReference type="Proteomes" id="UP000254343">
    <property type="component" value="Unassembled WGS sequence"/>
</dbReference>
<evidence type="ECO:0000313" key="1">
    <source>
        <dbReference type="EMBL" id="SUU86404.1"/>
    </source>
</evidence>
<organism evidence="1 2">
    <name type="scientific">Afipia felis</name>
    <name type="common">Cat scratch disease bacillus</name>
    <dbReference type="NCBI Taxonomy" id="1035"/>
    <lineage>
        <taxon>Bacteria</taxon>
        <taxon>Pseudomonadati</taxon>
        <taxon>Pseudomonadota</taxon>
        <taxon>Alphaproteobacteria</taxon>
        <taxon>Hyphomicrobiales</taxon>
        <taxon>Nitrobacteraceae</taxon>
        <taxon>Afipia</taxon>
    </lineage>
</organism>
<proteinExistence type="predicted"/>
<evidence type="ECO:0000313" key="2">
    <source>
        <dbReference type="Proteomes" id="UP000254343"/>
    </source>
</evidence>
<accession>A0A380WBN8</accession>
<name>A0A380WBN8_AFIFE</name>
<dbReference type="EMBL" id="UIGB01000001">
    <property type="protein sequence ID" value="SUU86404.1"/>
    <property type="molecule type" value="Genomic_DNA"/>
</dbReference>
<dbReference type="AlphaFoldDB" id="A0A380WBN8"/>
<protein>
    <submittedName>
        <fullName evidence="1">Uncharacterized protein</fullName>
    </submittedName>
</protein>
<sequence length="66" mass="7547">MLGRAIDVSRNARPAEAFATIGLDGVTTSAQHIDYRFCFRNVEHLTRSTDDNLEWMIFLLAIDFRS</sequence>
<reference evidence="1 2" key="1">
    <citation type="submission" date="2018-06" db="EMBL/GenBank/DDBJ databases">
        <authorList>
            <consortium name="Pathogen Informatics"/>
            <person name="Doyle S."/>
        </authorList>
    </citation>
    <scope>NUCLEOTIDE SEQUENCE [LARGE SCALE GENOMIC DNA]</scope>
    <source>
        <strain evidence="1 2">NCTC12722</strain>
    </source>
</reference>